<keyword evidence="3" id="KW-0964">Secreted</keyword>
<gene>
    <name evidence="10" type="primary">Nfu_g_1_024976</name>
</gene>
<evidence type="ECO:0000256" key="1">
    <source>
        <dbReference type="ARBA" id="ARBA00004613"/>
    </source>
</evidence>
<proteinExistence type="inferred from homology"/>
<evidence type="ECO:0000256" key="7">
    <source>
        <dbReference type="ARBA" id="ARBA00023157"/>
    </source>
</evidence>
<keyword evidence="4 8" id="KW-0540">Nuclease</keyword>
<dbReference type="GO" id="GO:0004519">
    <property type="term" value="F:endonuclease activity"/>
    <property type="evidence" value="ECO:0007669"/>
    <property type="project" value="UniProtKB-KW"/>
</dbReference>
<dbReference type="Gene3D" id="3.10.130.10">
    <property type="entry name" value="Ribonuclease A-like domain"/>
    <property type="match status" value="1"/>
</dbReference>
<dbReference type="Pfam" id="PF00074">
    <property type="entry name" value="RnaseA"/>
    <property type="match status" value="1"/>
</dbReference>
<reference evidence="10" key="1">
    <citation type="submission" date="2016-05" db="EMBL/GenBank/DDBJ databases">
        <authorList>
            <person name="Lavstsen T."/>
            <person name="Jespersen J.S."/>
        </authorList>
    </citation>
    <scope>NUCLEOTIDE SEQUENCE</scope>
    <source>
        <tissue evidence="10">Brain</tissue>
    </source>
</reference>
<evidence type="ECO:0000256" key="5">
    <source>
        <dbReference type="ARBA" id="ARBA00022759"/>
    </source>
</evidence>
<feature type="domain" description="Ribonuclease A-domain" evidence="9">
    <location>
        <begin position="28"/>
        <end position="147"/>
    </location>
</feature>
<dbReference type="GO" id="GO:0005576">
    <property type="term" value="C:extracellular region"/>
    <property type="evidence" value="ECO:0007669"/>
    <property type="project" value="UniProtKB-SubCell"/>
</dbReference>
<sequence>MTMRIIPILLLVCLMLVSKAESSEKTETELRYEKFRRQHIARTDMAAKKCDSEIRGKQIYNTDNTCKPTNTFILDNPTNIKLICQGEGDLNAGTGLTRSRNTFKIIVCELKSGERKPRCQYEGSLLTNRYVAVRCENNLPVHFDRDIMNFGG</sequence>
<evidence type="ECO:0000256" key="6">
    <source>
        <dbReference type="ARBA" id="ARBA00022801"/>
    </source>
</evidence>
<dbReference type="GO" id="GO:0016787">
    <property type="term" value="F:hydrolase activity"/>
    <property type="evidence" value="ECO:0007669"/>
    <property type="project" value="UniProtKB-KW"/>
</dbReference>
<dbReference type="InterPro" id="IPR036816">
    <property type="entry name" value="RNaseA-like_dom_sf"/>
</dbReference>
<evidence type="ECO:0000259" key="9">
    <source>
        <dbReference type="SMART" id="SM00092"/>
    </source>
</evidence>
<dbReference type="GO" id="GO:0003676">
    <property type="term" value="F:nucleic acid binding"/>
    <property type="evidence" value="ECO:0007669"/>
    <property type="project" value="InterPro"/>
</dbReference>
<dbReference type="GO" id="GO:0050830">
    <property type="term" value="P:defense response to Gram-positive bacterium"/>
    <property type="evidence" value="ECO:0007669"/>
    <property type="project" value="TreeGrafter"/>
</dbReference>
<evidence type="ECO:0000256" key="3">
    <source>
        <dbReference type="ARBA" id="ARBA00022525"/>
    </source>
</evidence>
<dbReference type="SMART" id="SM00092">
    <property type="entry name" value="RNAse_Pc"/>
    <property type="match status" value="1"/>
</dbReference>
<comment type="subcellular location">
    <subcellularLocation>
        <location evidence="1">Secreted</location>
    </subcellularLocation>
</comment>
<feature type="signal peptide" evidence="8">
    <location>
        <begin position="1"/>
        <end position="22"/>
    </location>
</feature>
<keyword evidence="6 8" id="KW-0378">Hydrolase</keyword>
<keyword evidence="8" id="KW-0732">Signal</keyword>
<comment type="similarity">
    <text evidence="2 8">Belongs to the pancreatic ribonuclease family.</text>
</comment>
<evidence type="ECO:0000313" key="10">
    <source>
        <dbReference type="EMBL" id="SBP48724.1"/>
    </source>
</evidence>
<dbReference type="InterPro" id="IPR001427">
    <property type="entry name" value="RNaseA"/>
</dbReference>
<dbReference type="PANTHER" id="PTHR11437">
    <property type="entry name" value="RIBONUCLEASE"/>
    <property type="match status" value="1"/>
</dbReference>
<dbReference type="SUPFAM" id="SSF54076">
    <property type="entry name" value="RNase A-like"/>
    <property type="match status" value="1"/>
</dbReference>
<reference evidence="10" key="2">
    <citation type="submission" date="2016-06" db="EMBL/GenBank/DDBJ databases">
        <title>The genome of a short-lived fish provides insights into sex chromosome evolution and the genetic control of aging.</title>
        <authorList>
            <person name="Reichwald K."/>
            <person name="Felder M."/>
            <person name="Petzold A."/>
            <person name="Koch P."/>
            <person name="Groth M."/>
            <person name="Platzer M."/>
        </authorList>
    </citation>
    <scope>NUCLEOTIDE SEQUENCE</scope>
    <source>
        <tissue evidence="10">Brain</tissue>
    </source>
</reference>
<dbReference type="PANTHER" id="PTHR11437:SF10">
    <property type="entry name" value="ANGIOGENIN-RELATED"/>
    <property type="match status" value="1"/>
</dbReference>
<evidence type="ECO:0000256" key="2">
    <source>
        <dbReference type="ARBA" id="ARBA00005600"/>
    </source>
</evidence>
<accession>A0A1A8A0W5</accession>
<keyword evidence="7" id="KW-1015">Disulfide bond</keyword>
<dbReference type="InterPro" id="IPR023411">
    <property type="entry name" value="RNaseA_AS"/>
</dbReference>
<dbReference type="PROSITE" id="PS00127">
    <property type="entry name" value="RNASE_PANCREATIC"/>
    <property type="match status" value="1"/>
</dbReference>
<dbReference type="GO" id="GO:0004540">
    <property type="term" value="F:RNA nuclease activity"/>
    <property type="evidence" value="ECO:0007669"/>
    <property type="project" value="TreeGrafter"/>
</dbReference>
<evidence type="ECO:0000256" key="4">
    <source>
        <dbReference type="ARBA" id="ARBA00022722"/>
    </source>
</evidence>
<dbReference type="InterPro" id="IPR023412">
    <property type="entry name" value="RNaseA_domain"/>
</dbReference>
<keyword evidence="5 8" id="KW-0255">Endonuclease</keyword>
<dbReference type="AlphaFoldDB" id="A0A1A8A0W5"/>
<dbReference type="GO" id="GO:0050829">
    <property type="term" value="P:defense response to Gram-negative bacterium"/>
    <property type="evidence" value="ECO:0007669"/>
    <property type="project" value="TreeGrafter"/>
</dbReference>
<evidence type="ECO:0000256" key="8">
    <source>
        <dbReference type="RuleBase" id="RU000651"/>
    </source>
</evidence>
<dbReference type="CDD" id="cd06265">
    <property type="entry name" value="RNase_A_canonical"/>
    <property type="match status" value="1"/>
</dbReference>
<dbReference type="GO" id="GO:0001525">
    <property type="term" value="P:angiogenesis"/>
    <property type="evidence" value="ECO:0007669"/>
    <property type="project" value="TreeGrafter"/>
</dbReference>
<feature type="chain" id="PRO_5008445291" description="Ribonuclease A-domain domain-containing protein" evidence="8">
    <location>
        <begin position="23"/>
        <end position="152"/>
    </location>
</feature>
<protein>
    <recommendedName>
        <fullName evidence="9">Ribonuclease A-domain domain-containing protein</fullName>
    </recommendedName>
</protein>
<organism evidence="10">
    <name type="scientific">Nothobranchius furzeri</name>
    <name type="common">Turquoise killifish</name>
    <dbReference type="NCBI Taxonomy" id="105023"/>
    <lineage>
        <taxon>Eukaryota</taxon>
        <taxon>Metazoa</taxon>
        <taxon>Chordata</taxon>
        <taxon>Craniata</taxon>
        <taxon>Vertebrata</taxon>
        <taxon>Euteleostomi</taxon>
        <taxon>Actinopterygii</taxon>
        <taxon>Neopterygii</taxon>
        <taxon>Teleostei</taxon>
        <taxon>Neoteleostei</taxon>
        <taxon>Acanthomorphata</taxon>
        <taxon>Ovalentaria</taxon>
        <taxon>Atherinomorphae</taxon>
        <taxon>Cyprinodontiformes</taxon>
        <taxon>Nothobranchiidae</taxon>
        <taxon>Nothobranchius</taxon>
    </lineage>
</organism>
<name>A0A1A8A0W5_NOTFU</name>
<dbReference type="EMBL" id="HADY01010239">
    <property type="protein sequence ID" value="SBP48724.1"/>
    <property type="molecule type" value="Transcribed_RNA"/>
</dbReference>